<dbReference type="Gene3D" id="3.40.190.10">
    <property type="entry name" value="Periplasmic binding protein-like II"/>
    <property type="match status" value="2"/>
</dbReference>
<organism evidence="4 5">
    <name type="scientific">Luteimicrobium album</name>
    <dbReference type="NCBI Taxonomy" id="1054550"/>
    <lineage>
        <taxon>Bacteria</taxon>
        <taxon>Bacillati</taxon>
        <taxon>Actinomycetota</taxon>
        <taxon>Actinomycetes</taxon>
        <taxon>Micrococcales</taxon>
        <taxon>Luteimicrobium</taxon>
    </lineage>
</organism>
<dbReference type="EMBL" id="BSUK01000001">
    <property type="protein sequence ID" value="GMA23994.1"/>
    <property type="molecule type" value="Genomic_DNA"/>
</dbReference>
<name>A0ABQ6HZU5_9MICO</name>
<protein>
    <submittedName>
        <fullName evidence="4">Uncharacterized protein</fullName>
    </submittedName>
</protein>
<dbReference type="PANTHER" id="PTHR30061:SF50">
    <property type="entry name" value="MALTOSE_MALTODEXTRIN-BINDING PERIPLASMIC PROTEIN"/>
    <property type="match status" value="1"/>
</dbReference>
<gene>
    <name evidence="4" type="ORF">GCM10025864_17530</name>
</gene>
<dbReference type="SUPFAM" id="SSF53850">
    <property type="entry name" value="Periplasmic binding protein-like II"/>
    <property type="match status" value="1"/>
</dbReference>
<evidence type="ECO:0000256" key="2">
    <source>
        <dbReference type="ARBA" id="ARBA00022448"/>
    </source>
</evidence>
<proteinExistence type="inferred from homology"/>
<evidence type="ECO:0000256" key="1">
    <source>
        <dbReference type="ARBA" id="ARBA00008520"/>
    </source>
</evidence>
<dbReference type="PANTHER" id="PTHR30061">
    <property type="entry name" value="MALTOSE-BINDING PERIPLASMIC PROTEIN"/>
    <property type="match status" value="1"/>
</dbReference>
<keyword evidence="3" id="KW-0732">Signal</keyword>
<keyword evidence="2" id="KW-0813">Transport</keyword>
<dbReference type="Proteomes" id="UP001157091">
    <property type="component" value="Unassembled WGS sequence"/>
</dbReference>
<keyword evidence="5" id="KW-1185">Reference proteome</keyword>
<sequence>MINKDSKSKDLAWQFIEFMVGKDVNLQYVQSFGGLPVRTSAADSDYVKDSPVLQAALQAFKQFVPNPNVAGWVQARDTMDTYLEQALNGKLSTKDTLAKMSTEVDSVLKKSR</sequence>
<evidence type="ECO:0000313" key="5">
    <source>
        <dbReference type="Proteomes" id="UP001157091"/>
    </source>
</evidence>
<dbReference type="InterPro" id="IPR006059">
    <property type="entry name" value="SBP"/>
</dbReference>
<dbReference type="Pfam" id="PF13416">
    <property type="entry name" value="SBP_bac_8"/>
    <property type="match status" value="1"/>
</dbReference>
<evidence type="ECO:0000313" key="4">
    <source>
        <dbReference type="EMBL" id="GMA23994.1"/>
    </source>
</evidence>
<evidence type="ECO:0000256" key="3">
    <source>
        <dbReference type="ARBA" id="ARBA00022729"/>
    </source>
</evidence>
<comment type="similarity">
    <text evidence="1">Belongs to the bacterial solute-binding protein 1 family.</text>
</comment>
<accession>A0ABQ6HZU5</accession>
<comment type="caution">
    <text evidence="4">The sequence shown here is derived from an EMBL/GenBank/DDBJ whole genome shotgun (WGS) entry which is preliminary data.</text>
</comment>
<reference evidence="5" key="1">
    <citation type="journal article" date="2019" name="Int. J. Syst. Evol. Microbiol.">
        <title>The Global Catalogue of Microorganisms (GCM) 10K type strain sequencing project: providing services to taxonomists for standard genome sequencing and annotation.</title>
        <authorList>
            <consortium name="The Broad Institute Genomics Platform"/>
            <consortium name="The Broad Institute Genome Sequencing Center for Infectious Disease"/>
            <person name="Wu L."/>
            <person name="Ma J."/>
        </authorList>
    </citation>
    <scope>NUCLEOTIDE SEQUENCE [LARGE SCALE GENOMIC DNA]</scope>
    <source>
        <strain evidence="5">NBRC 106348</strain>
    </source>
</reference>